<dbReference type="GO" id="GO:0005524">
    <property type="term" value="F:ATP binding"/>
    <property type="evidence" value="ECO:0007669"/>
    <property type="project" value="InterPro"/>
</dbReference>
<dbReference type="Proteomes" id="UP000295985">
    <property type="component" value="Unassembled WGS sequence"/>
</dbReference>
<evidence type="ECO:0000313" key="3">
    <source>
        <dbReference type="EMBL" id="QCR06135.1"/>
    </source>
</evidence>
<dbReference type="AlphaFoldDB" id="A0A2U1UHG6"/>
<reference evidence="3 5" key="2">
    <citation type="submission" date="2018-11" db="EMBL/GenBank/DDBJ databases">
        <title>Genome sequences of Brenneria nigrifluens and Brenneria rubrifaciens.</title>
        <authorList>
            <person name="Poret-Peterson A.T."/>
            <person name="McClean A.E."/>
            <person name="Kluepfel D.A."/>
        </authorList>
    </citation>
    <scope>NUCLEOTIDE SEQUENCE [LARGE SCALE GENOMIC DNA]</scope>
    <source>
        <strain evidence="3 5">ATCC 13028</strain>
    </source>
</reference>
<dbReference type="PANTHER" id="PTHR43581:SF2">
    <property type="entry name" value="EXCINUCLEASE ATPASE SUBUNIT"/>
    <property type="match status" value="1"/>
</dbReference>
<dbReference type="RefSeq" id="WP_009114238.1">
    <property type="nucleotide sequence ID" value="NZ_CP034036.1"/>
</dbReference>
<gene>
    <name evidence="2" type="ORF">DDT54_19790</name>
    <name evidence="3" type="ORF">EH206_19400</name>
</gene>
<organism evidence="2 4">
    <name type="scientific">Brenneria nigrifluens DSM 30175 = ATCC 13028</name>
    <dbReference type="NCBI Taxonomy" id="1121120"/>
    <lineage>
        <taxon>Bacteria</taxon>
        <taxon>Pseudomonadati</taxon>
        <taxon>Pseudomonadota</taxon>
        <taxon>Gammaproteobacteria</taxon>
        <taxon>Enterobacterales</taxon>
        <taxon>Pectobacteriaceae</taxon>
        <taxon>Brenneria</taxon>
    </lineage>
</organism>
<dbReference type="EMBL" id="CP034036">
    <property type="protein sequence ID" value="QCR06135.1"/>
    <property type="molecule type" value="Genomic_DNA"/>
</dbReference>
<dbReference type="SMART" id="SM00382">
    <property type="entry name" value="AAA"/>
    <property type="match status" value="1"/>
</dbReference>
<dbReference type="OrthoDB" id="9815944at2"/>
<dbReference type="InterPro" id="IPR027417">
    <property type="entry name" value="P-loop_NTPase"/>
</dbReference>
<dbReference type="InterPro" id="IPR003593">
    <property type="entry name" value="AAA+_ATPase"/>
</dbReference>
<dbReference type="GO" id="GO:0016887">
    <property type="term" value="F:ATP hydrolysis activity"/>
    <property type="evidence" value="ECO:0007669"/>
    <property type="project" value="InterPro"/>
</dbReference>
<dbReference type="InterPro" id="IPR051396">
    <property type="entry name" value="Bact_Antivir_Def_Nuclease"/>
</dbReference>
<dbReference type="CDD" id="cd00267">
    <property type="entry name" value="ABC_ATPase"/>
    <property type="match status" value="2"/>
</dbReference>
<evidence type="ECO:0000313" key="2">
    <source>
        <dbReference type="EMBL" id="PWC21032.1"/>
    </source>
</evidence>
<sequence>MDLLKIKIKNLRTIKKLDISLNLKKGVYAISGINGVGKSTFFNVMAKLVYRSALISYFAKDGDSSTEVEYSYGNVINSWHKQSGQWRAKVRSGGELFFSGIYEASIIYGNRFIDADKKKIHAIYKLVDADLCPASDFVCHNLGSILKGDSGFYNGLKKVKNAKHAESLGFNSPPYLMDIGGHRVHQYKMSTGEFLMIGLLSYIKRRIDYSSHSNEITLLLLDEVDLALHPSAQVRLIKFLNEISSKHNLCIYFSTHSIQILSAIRKDNIYFLERGGDGSVEVTNPCYPIYASRSIYEPDGFDFIILLEDELAKKIVDSIISRNQLNSAKLIRTIPCGGWEKVIELQREINISKLAGHSCKTISILDGDIEVLFDAKFKKTDSNGDSLIPKQNIKFLPVKSLEKYLREHLYLSPNSTLTNRIGDEYFHVESLTSILDSYRARKDSADDSTGKGLLMALKSCAVQQGHNSDVFTQTLCMMIASMFQEESLEKALIRELQ</sequence>
<evidence type="ECO:0000313" key="5">
    <source>
        <dbReference type="Proteomes" id="UP000303847"/>
    </source>
</evidence>
<dbReference type="GO" id="GO:0006302">
    <property type="term" value="P:double-strand break repair"/>
    <property type="evidence" value="ECO:0007669"/>
    <property type="project" value="InterPro"/>
</dbReference>
<feature type="domain" description="AAA+ ATPase" evidence="1">
    <location>
        <begin position="24"/>
        <end position="276"/>
    </location>
</feature>
<accession>A0A2U1UHG6</accession>
<dbReference type="Proteomes" id="UP000303847">
    <property type="component" value="Chromosome"/>
</dbReference>
<evidence type="ECO:0000313" key="4">
    <source>
        <dbReference type="Proteomes" id="UP000295985"/>
    </source>
</evidence>
<name>A0A2U1UHG6_9GAMM</name>
<dbReference type="Pfam" id="PF13304">
    <property type="entry name" value="AAA_21"/>
    <property type="match status" value="1"/>
</dbReference>
<dbReference type="PANTHER" id="PTHR43581">
    <property type="entry name" value="ATP/GTP PHOSPHATASE"/>
    <property type="match status" value="1"/>
</dbReference>
<dbReference type="Gene3D" id="3.40.50.300">
    <property type="entry name" value="P-loop containing nucleotide triphosphate hydrolases"/>
    <property type="match status" value="2"/>
</dbReference>
<dbReference type="SUPFAM" id="SSF52540">
    <property type="entry name" value="P-loop containing nucleoside triphosphate hydrolases"/>
    <property type="match status" value="1"/>
</dbReference>
<proteinExistence type="predicted"/>
<reference evidence="2 4" key="1">
    <citation type="submission" date="2018-04" db="EMBL/GenBank/DDBJ databases">
        <title>Brenneria corticis sp.nov.</title>
        <authorList>
            <person name="Li Y."/>
        </authorList>
    </citation>
    <scope>NUCLEOTIDE SEQUENCE [LARGE SCALE GENOMIC DNA]</scope>
    <source>
        <strain evidence="2 4">LMG 2694</strain>
    </source>
</reference>
<keyword evidence="5" id="KW-1185">Reference proteome</keyword>
<evidence type="ECO:0000259" key="1">
    <source>
        <dbReference type="SMART" id="SM00382"/>
    </source>
</evidence>
<dbReference type="EMBL" id="QDKK01000041">
    <property type="protein sequence ID" value="PWC21032.1"/>
    <property type="molecule type" value="Genomic_DNA"/>
</dbReference>
<protein>
    <recommendedName>
        <fullName evidence="1">AAA+ ATPase domain-containing protein</fullName>
    </recommendedName>
</protein>
<dbReference type="InterPro" id="IPR003959">
    <property type="entry name" value="ATPase_AAA_core"/>
</dbReference>